<dbReference type="PROSITE" id="PS51257">
    <property type="entry name" value="PROKAR_LIPOPROTEIN"/>
    <property type="match status" value="1"/>
</dbReference>
<dbReference type="EC" id="1.6.3.5" evidence="2"/>
<dbReference type="InterPro" id="IPR002937">
    <property type="entry name" value="Amino_oxidase"/>
</dbReference>
<name>A0ABM9J580_9RALS</name>
<sequence>MPKVALGQFRFMNREDESARVAVVGGGIAGLACAHVLSQGGHRVTVFEKSRGVGGRMSTRRGDGWQCDHGAPDFQAHDAKFAGEVARWTAAGAVAPWPARVVSLSLGMPPVATPSVTRYVGVPGMTMPARLLAAGVKTVTATTINALIREDHFWRLSSVESGLVDDRFDIVVVGVPSPQAVPLLERPAPDLAHAAASARMRPVWVVMAQCEGDADLGFDAAVVNAGPLGWIASDTSKPGRTGHGTWALHASSAWTDAHLEEAPEDVARMLVAAFRELGGPAVHAATAHRWRYAVPLEPRGDDAPGYMWRAQDGIGVCGDWLASGSVEGAWLSGSRLGEAIQRSLMSQACEPRAEPQVVEQSS</sequence>
<dbReference type="GO" id="GO:0016491">
    <property type="term" value="F:oxidoreductase activity"/>
    <property type="evidence" value="ECO:0007669"/>
    <property type="project" value="UniProtKB-KW"/>
</dbReference>
<dbReference type="Proteomes" id="UP001189616">
    <property type="component" value="Unassembled WGS sequence"/>
</dbReference>
<evidence type="ECO:0000313" key="2">
    <source>
        <dbReference type="EMBL" id="CAJ0782912.1"/>
    </source>
</evidence>
<dbReference type="Pfam" id="PF01593">
    <property type="entry name" value="Amino_oxidase"/>
    <property type="match status" value="1"/>
</dbReference>
<dbReference type="SUPFAM" id="SSF51905">
    <property type="entry name" value="FAD/NAD(P)-binding domain"/>
    <property type="match status" value="1"/>
</dbReference>
<organism evidence="2 3">
    <name type="scientific">Ralstonia condita</name>
    <dbReference type="NCBI Taxonomy" id="3058600"/>
    <lineage>
        <taxon>Bacteria</taxon>
        <taxon>Pseudomonadati</taxon>
        <taxon>Pseudomonadota</taxon>
        <taxon>Betaproteobacteria</taxon>
        <taxon>Burkholderiales</taxon>
        <taxon>Burkholderiaceae</taxon>
        <taxon>Ralstonia</taxon>
    </lineage>
</organism>
<comment type="caution">
    <text evidence="2">The sequence shown here is derived from an EMBL/GenBank/DDBJ whole genome shotgun (WGS) entry which is preliminary data.</text>
</comment>
<dbReference type="EMBL" id="CATYWO010000002">
    <property type="protein sequence ID" value="CAJ0782912.1"/>
    <property type="molecule type" value="Genomic_DNA"/>
</dbReference>
<accession>A0ABM9J580</accession>
<dbReference type="Gene3D" id="3.90.660.10">
    <property type="match status" value="1"/>
</dbReference>
<evidence type="ECO:0000313" key="3">
    <source>
        <dbReference type="Proteomes" id="UP001189616"/>
    </source>
</evidence>
<reference evidence="2 3" key="1">
    <citation type="submission" date="2023-07" db="EMBL/GenBank/DDBJ databases">
        <authorList>
            <person name="Peeters C."/>
        </authorList>
    </citation>
    <scope>NUCLEOTIDE SEQUENCE [LARGE SCALE GENOMIC DNA]</scope>
    <source>
        <strain evidence="2 3">LMG 7141</strain>
    </source>
</reference>
<keyword evidence="2" id="KW-0560">Oxidoreductase</keyword>
<feature type="domain" description="Amine oxidase" evidence="1">
    <location>
        <begin position="123"/>
        <end position="335"/>
    </location>
</feature>
<dbReference type="Gene3D" id="3.50.50.60">
    <property type="entry name" value="FAD/NAD(P)-binding domain"/>
    <property type="match status" value="1"/>
</dbReference>
<gene>
    <name evidence="2" type="ORF">LMG7141_01324</name>
</gene>
<evidence type="ECO:0000259" key="1">
    <source>
        <dbReference type="Pfam" id="PF01593"/>
    </source>
</evidence>
<proteinExistence type="predicted"/>
<protein>
    <submittedName>
        <fullName evidence="2">Renalase</fullName>
        <ecNumber evidence="2">1.6.3.5</ecNumber>
    </submittedName>
</protein>
<dbReference type="PANTHER" id="PTHR16128">
    <property type="entry name" value="FAD/NAD(P)-BINDING OXIDOREDUCTASE FAMILY PROTEIN"/>
    <property type="match status" value="1"/>
</dbReference>
<dbReference type="PRINTS" id="PR00419">
    <property type="entry name" value="ADXRDTASE"/>
</dbReference>
<dbReference type="PANTHER" id="PTHR16128:SF5">
    <property type="entry name" value="FAD_NAD(P)-BINDING OXIDOREDUCTASE FAMILY PROTEIN"/>
    <property type="match status" value="1"/>
</dbReference>
<dbReference type="InterPro" id="IPR036188">
    <property type="entry name" value="FAD/NAD-bd_sf"/>
</dbReference>
<keyword evidence="3" id="KW-1185">Reference proteome</keyword>
<dbReference type="Pfam" id="PF13450">
    <property type="entry name" value="NAD_binding_8"/>
    <property type="match status" value="1"/>
</dbReference>